<sequence length="248" mass="26396">MKFIGILSLCAVAAAAPINGLDGIVKSVSGIANSRGSNVPAVQNDRETEGAADWDDSEVPGDISQPDTEHDQRTGILGGLGPLDKLNVKRDDGDVDGEIGDICSPEDTETGEHRGDDAELNANVETEVDSMDKRSTYGNIETDDRLENHDNVDIADDVIYADVYGDAVERRDVDTDVEPYANVNANIDDLSSGGSDEYTNTPKYTKGKDEVGPDGLSNHGINDEVDPYVDASLPGFNDDESVTAGVTY</sequence>
<evidence type="ECO:0000313" key="3">
    <source>
        <dbReference type="EMBL" id="KAK2593764.1"/>
    </source>
</evidence>
<feature type="chain" id="PRO_5042480348" evidence="2">
    <location>
        <begin position="16"/>
        <end position="248"/>
    </location>
</feature>
<dbReference type="AlphaFoldDB" id="A0AAJ0CLE0"/>
<evidence type="ECO:0000256" key="2">
    <source>
        <dbReference type="SAM" id="SignalP"/>
    </source>
</evidence>
<reference evidence="3" key="1">
    <citation type="submission" date="2023-06" db="EMBL/GenBank/DDBJ databases">
        <title>Conoideocrella luteorostrata (Hypocreales: Clavicipitaceae), a potential biocontrol fungus for elongate hemlock scale in United States Christmas tree production areas.</title>
        <authorList>
            <person name="Barrett H."/>
            <person name="Lovett B."/>
            <person name="Macias A.M."/>
            <person name="Stajich J.E."/>
            <person name="Kasson M.T."/>
        </authorList>
    </citation>
    <scope>NUCLEOTIDE SEQUENCE</scope>
    <source>
        <strain evidence="3">ARSEF 14590</strain>
    </source>
</reference>
<feature type="compositionally biased region" description="Acidic residues" evidence="1">
    <location>
        <begin position="96"/>
        <end position="109"/>
    </location>
</feature>
<proteinExistence type="predicted"/>
<name>A0AAJ0CLE0_9HYPO</name>
<feature type="region of interest" description="Disordered" evidence="1">
    <location>
        <begin position="33"/>
        <end position="91"/>
    </location>
</feature>
<dbReference type="EMBL" id="JASWJB010000196">
    <property type="protein sequence ID" value="KAK2593764.1"/>
    <property type="molecule type" value="Genomic_DNA"/>
</dbReference>
<keyword evidence="2" id="KW-0732">Signal</keyword>
<feature type="signal peptide" evidence="2">
    <location>
        <begin position="1"/>
        <end position="15"/>
    </location>
</feature>
<feature type="region of interest" description="Disordered" evidence="1">
    <location>
        <begin position="96"/>
        <end position="115"/>
    </location>
</feature>
<feature type="compositionally biased region" description="Acidic residues" evidence="1">
    <location>
        <begin position="50"/>
        <end position="59"/>
    </location>
</feature>
<organism evidence="3 4">
    <name type="scientific">Conoideocrella luteorostrata</name>
    <dbReference type="NCBI Taxonomy" id="1105319"/>
    <lineage>
        <taxon>Eukaryota</taxon>
        <taxon>Fungi</taxon>
        <taxon>Dikarya</taxon>
        <taxon>Ascomycota</taxon>
        <taxon>Pezizomycotina</taxon>
        <taxon>Sordariomycetes</taxon>
        <taxon>Hypocreomycetidae</taxon>
        <taxon>Hypocreales</taxon>
        <taxon>Clavicipitaceae</taxon>
        <taxon>Conoideocrella</taxon>
    </lineage>
</organism>
<keyword evidence="4" id="KW-1185">Reference proteome</keyword>
<protein>
    <submittedName>
        <fullName evidence="3">Uncharacterized protein</fullName>
    </submittedName>
</protein>
<feature type="region of interest" description="Disordered" evidence="1">
    <location>
        <begin position="186"/>
        <end position="248"/>
    </location>
</feature>
<evidence type="ECO:0000313" key="4">
    <source>
        <dbReference type="Proteomes" id="UP001251528"/>
    </source>
</evidence>
<feature type="compositionally biased region" description="Polar residues" evidence="1">
    <location>
        <begin position="192"/>
        <end position="203"/>
    </location>
</feature>
<dbReference type="Proteomes" id="UP001251528">
    <property type="component" value="Unassembled WGS sequence"/>
</dbReference>
<gene>
    <name evidence="3" type="ORF">QQS21_008525</name>
</gene>
<comment type="caution">
    <text evidence="3">The sequence shown here is derived from an EMBL/GenBank/DDBJ whole genome shotgun (WGS) entry which is preliminary data.</text>
</comment>
<evidence type="ECO:0000256" key="1">
    <source>
        <dbReference type="SAM" id="MobiDB-lite"/>
    </source>
</evidence>
<accession>A0AAJ0CLE0</accession>